<name>A0A8J3NNC9_9ACTN</name>
<evidence type="ECO:0000256" key="1">
    <source>
        <dbReference type="SAM" id="MobiDB-lite"/>
    </source>
</evidence>
<protein>
    <submittedName>
        <fullName evidence="2">Uncharacterized protein</fullName>
    </submittedName>
</protein>
<sequence>MASASGPSRRAATASPTRRRLLLLALLPALLATGCGRPAGDAAGPSATSAPADAAAAFERRAAQVAQQWRDSGLTAAWREGFVPLAPLTIEPERGYPDDAAKIAASAGWYRLSTTLPKQAGNGSVAFPDGSSLPVPVISADAAYRALAHGGQPQCDPAAAPSSSAGGDGSVSAPAGPCGVLTVTAAKLGTAQLRTSRGLATVPAWIFTVKEMPDPMVRVAVAPEAVRPLPELPVSPVPQEQDFLLVAAQTLDRVAERTVAYRVGVGACDKDIAPLVWESADVVVIGGSASPPEGDRACVAMLKFAPVEVTLTSPLADRVILDAVTGQPVTKTMP</sequence>
<feature type="region of interest" description="Disordered" evidence="1">
    <location>
        <begin position="150"/>
        <end position="171"/>
    </location>
</feature>
<accession>A0A8J3NNC9</accession>
<comment type="caution">
    <text evidence="2">The sequence shown here is derived from an EMBL/GenBank/DDBJ whole genome shotgun (WGS) entry which is preliminary data.</text>
</comment>
<feature type="compositionally biased region" description="Low complexity" evidence="1">
    <location>
        <begin position="157"/>
        <end position="171"/>
    </location>
</feature>
<dbReference type="Proteomes" id="UP000601223">
    <property type="component" value="Unassembled WGS sequence"/>
</dbReference>
<evidence type="ECO:0000313" key="2">
    <source>
        <dbReference type="EMBL" id="GIF84740.1"/>
    </source>
</evidence>
<organism evidence="2 3">
    <name type="scientific">Catellatospora bangladeshensis</name>
    <dbReference type="NCBI Taxonomy" id="310355"/>
    <lineage>
        <taxon>Bacteria</taxon>
        <taxon>Bacillati</taxon>
        <taxon>Actinomycetota</taxon>
        <taxon>Actinomycetes</taxon>
        <taxon>Micromonosporales</taxon>
        <taxon>Micromonosporaceae</taxon>
        <taxon>Catellatospora</taxon>
    </lineage>
</organism>
<evidence type="ECO:0000313" key="3">
    <source>
        <dbReference type="Proteomes" id="UP000601223"/>
    </source>
</evidence>
<gene>
    <name evidence="2" type="ORF">Cba03nite_60890</name>
</gene>
<proteinExistence type="predicted"/>
<dbReference type="RefSeq" id="WP_203753474.1">
    <property type="nucleotide sequence ID" value="NZ_BONF01000040.1"/>
</dbReference>
<keyword evidence="3" id="KW-1185">Reference proteome</keyword>
<dbReference type="EMBL" id="BONF01000040">
    <property type="protein sequence ID" value="GIF84740.1"/>
    <property type="molecule type" value="Genomic_DNA"/>
</dbReference>
<reference evidence="2 3" key="1">
    <citation type="submission" date="2021-01" db="EMBL/GenBank/DDBJ databases">
        <title>Whole genome shotgun sequence of Catellatospora bangladeshensis NBRC 107357.</title>
        <authorList>
            <person name="Komaki H."/>
            <person name="Tamura T."/>
        </authorList>
    </citation>
    <scope>NUCLEOTIDE SEQUENCE [LARGE SCALE GENOMIC DNA]</scope>
    <source>
        <strain evidence="2 3">NBRC 107357</strain>
    </source>
</reference>
<dbReference type="AlphaFoldDB" id="A0A8J3NNC9"/>